<dbReference type="Pfam" id="PF00027">
    <property type="entry name" value="cNMP_binding"/>
    <property type="match status" value="1"/>
</dbReference>
<dbReference type="InterPro" id="IPR050397">
    <property type="entry name" value="Env_Response_Regulators"/>
</dbReference>
<dbReference type="PROSITE" id="PS50042">
    <property type="entry name" value="CNMP_BINDING_3"/>
    <property type="match status" value="1"/>
</dbReference>
<dbReference type="AlphaFoldDB" id="A0A7C9QV23"/>
<dbReference type="InterPro" id="IPR018490">
    <property type="entry name" value="cNMP-bd_dom_sf"/>
</dbReference>
<dbReference type="SMART" id="SM00100">
    <property type="entry name" value="cNMP"/>
    <property type="match status" value="1"/>
</dbReference>
<comment type="caution">
    <text evidence="2">The sequence shown here is derived from an EMBL/GenBank/DDBJ whole genome shotgun (WGS) entry which is preliminary data.</text>
</comment>
<dbReference type="EMBL" id="JAAIYP010000034">
    <property type="protein sequence ID" value="NFV79976.1"/>
    <property type="molecule type" value="Genomic_DNA"/>
</dbReference>
<dbReference type="PANTHER" id="PTHR24567">
    <property type="entry name" value="CRP FAMILY TRANSCRIPTIONAL REGULATORY PROTEIN"/>
    <property type="match status" value="1"/>
</dbReference>
<protein>
    <submittedName>
        <fullName evidence="2">Cyclic nucleotide-binding domain-containing protein</fullName>
    </submittedName>
</protein>
<name>A0A7C9QV23_9PROT</name>
<dbReference type="GO" id="GO:0003700">
    <property type="term" value="F:DNA-binding transcription factor activity"/>
    <property type="evidence" value="ECO:0007669"/>
    <property type="project" value="TreeGrafter"/>
</dbReference>
<proteinExistence type="predicted"/>
<keyword evidence="3" id="KW-1185">Reference proteome</keyword>
<dbReference type="SUPFAM" id="SSF51206">
    <property type="entry name" value="cAMP-binding domain-like"/>
    <property type="match status" value="1"/>
</dbReference>
<dbReference type="InterPro" id="IPR014710">
    <property type="entry name" value="RmlC-like_jellyroll"/>
</dbReference>
<dbReference type="GO" id="GO:0005829">
    <property type="term" value="C:cytosol"/>
    <property type="evidence" value="ECO:0007669"/>
    <property type="project" value="TreeGrafter"/>
</dbReference>
<evidence type="ECO:0000313" key="3">
    <source>
        <dbReference type="Proteomes" id="UP000480684"/>
    </source>
</evidence>
<dbReference type="Proteomes" id="UP000480684">
    <property type="component" value="Unassembled WGS sequence"/>
</dbReference>
<sequence length="212" mass="23738">MTGDNCGGDMEEIGRLHLKSGEHVFSQGDHGDAAYMVQSGCVSLSQNYDGRQIDVGRVGPGEIFGEMTLMDSDRHGVTATAAEDCELAVIPLRVFRHKLDTADCVIRAVMEMFVRNIRTSPRLFLRRPRSLRDHVRQMSSFSWNIRRFASRTGDTATAENMIKVLDRLDTVLDDLAEIAELTADQRHDLIADEELNGVQFEQVVGSEGRRKI</sequence>
<feature type="domain" description="Cyclic nucleotide-binding" evidence="1">
    <location>
        <begin position="17"/>
        <end position="116"/>
    </location>
</feature>
<accession>A0A7C9QV23</accession>
<evidence type="ECO:0000313" key="2">
    <source>
        <dbReference type="EMBL" id="NFV79976.1"/>
    </source>
</evidence>
<dbReference type="RefSeq" id="WP_163677293.1">
    <property type="nucleotide sequence ID" value="NZ_JAAIYP010000034.1"/>
</dbReference>
<dbReference type="PANTHER" id="PTHR24567:SF68">
    <property type="entry name" value="DNA-BINDING TRANSCRIPTIONAL DUAL REGULATOR CRP"/>
    <property type="match status" value="1"/>
</dbReference>
<gene>
    <name evidence="2" type="ORF">G4223_07620</name>
</gene>
<organism evidence="2 3">
    <name type="scientific">Magnetospirillum aberrantis SpK</name>
    <dbReference type="NCBI Taxonomy" id="908842"/>
    <lineage>
        <taxon>Bacteria</taxon>
        <taxon>Pseudomonadati</taxon>
        <taxon>Pseudomonadota</taxon>
        <taxon>Alphaproteobacteria</taxon>
        <taxon>Rhodospirillales</taxon>
        <taxon>Rhodospirillaceae</taxon>
        <taxon>Magnetospirillum</taxon>
    </lineage>
</organism>
<dbReference type="CDD" id="cd00038">
    <property type="entry name" value="CAP_ED"/>
    <property type="match status" value="1"/>
</dbReference>
<dbReference type="InterPro" id="IPR000595">
    <property type="entry name" value="cNMP-bd_dom"/>
</dbReference>
<evidence type="ECO:0000259" key="1">
    <source>
        <dbReference type="PROSITE" id="PS50042"/>
    </source>
</evidence>
<dbReference type="Gene3D" id="2.60.120.10">
    <property type="entry name" value="Jelly Rolls"/>
    <property type="match status" value="1"/>
</dbReference>
<reference evidence="2 3" key="1">
    <citation type="submission" date="2020-02" db="EMBL/GenBank/DDBJ databases">
        <authorList>
            <person name="Dziuba M."/>
            <person name="Kuznetsov B."/>
            <person name="Mardanov A."/>
            <person name="Ravin N."/>
            <person name="Grouzdev D."/>
        </authorList>
    </citation>
    <scope>NUCLEOTIDE SEQUENCE [LARGE SCALE GENOMIC DNA]</scope>
    <source>
        <strain evidence="2 3">SpK</strain>
    </source>
</reference>